<keyword evidence="1" id="KW-0812">Transmembrane</keyword>
<feature type="transmembrane region" description="Helical" evidence="1">
    <location>
        <begin position="189"/>
        <end position="207"/>
    </location>
</feature>
<dbReference type="Proteomes" id="UP001287356">
    <property type="component" value="Unassembled WGS sequence"/>
</dbReference>
<keyword evidence="3" id="KW-1185">Reference proteome</keyword>
<sequence length="212" mass="24477">MKAFRACLEAFWLSSFYFGLGIIIAGLAVNVIEGMSQNTLFFSFLGAQLSTTVLTCLRQWYRPDHTHLANAFLLIMAILLLVWSILASKINNWSTGWELYYFYNLPSRRKALFFVLIPLGTTPQILIFFVARFVWKRYRLRPTSLSKVLQRMLKAWSFLIMWISLGFFVQLRSEISDVVGDSYAENEWGFGQVLAILALVPMFVEFGKNLDL</sequence>
<reference evidence="2" key="1">
    <citation type="journal article" date="2023" name="Mol. Phylogenet. Evol.">
        <title>Genome-scale phylogeny and comparative genomics of the fungal order Sordariales.</title>
        <authorList>
            <person name="Hensen N."/>
            <person name="Bonometti L."/>
            <person name="Westerberg I."/>
            <person name="Brannstrom I.O."/>
            <person name="Guillou S."/>
            <person name="Cros-Aarteil S."/>
            <person name="Calhoun S."/>
            <person name="Haridas S."/>
            <person name="Kuo A."/>
            <person name="Mondo S."/>
            <person name="Pangilinan J."/>
            <person name="Riley R."/>
            <person name="LaButti K."/>
            <person name="Andreopoulos B."/>
            <person name="Lipzen A."/>
            <person name="Chen C."/>
            <person name="Yan M."/>
            <person name="Daum C."/>
            <person name="Ng V."/>
            <person name="Clum A."/>
            <person name="Steindorff A."/>
            <person name="Ohm R.A."/>
            <person name="Martin F."/>
            <person name="Silar P."/>
            <person name="Natvig D.O."/>
            <person name="Lalanne C."/>
            <person name="Gautier V."/>
            <person name="Ament-Velasquez S.L."/>
            <person name="Kruys A."/>
            <person name="Hutchinson M.I."/>
            <person name="Powell A.J."/>
            <person name="Barry K."/>
            <person name="Miller A.N."/>
            <person name="Grigoriev I.V."/>
            <person name="Debuchy R."/>
            <person name="Gladieux P."/>
            <person name="Hiltunen Thoren M."/>
            <person name="Johannesson H."/>
        </authorList>
    </citation>
    <scope>NUCLEOTIDE SEQUENCE</scope>
    <source>
        <strain evidence="2">CBS 958.72</strain>
    </source>
</reference>
<gene>
    <name evidence="2" type="ORF">B0T24DRAFT_112307</name>
</gene>
<keyword evidence="1" id="KW-1133">Transmembrane helix</keyword>
<comment type="caution">
    <text evidence="2">The sequence shown here is derived from an EMBL/GenBank/DDBJ whole genome shotgun (WGS) entry which is preliminary data.</text>
</comment>
<organism evidence="2 3">
    <name type="scientific">Lasiosphaeria ovina</name>
    <dbReference type="NCBI Taxonomy" id="92902"/>
    <lineage>
        <taxon>Eukaryota</taxon>
        <taxon>Fungi</taxon>
        <taxon>Dikarya</taxon>
        <taxon>Ascomycota</taxon>
        <taxon>Pezizomycotina</taxon>
        <taxon>Sordariomycetes</taxon>
        <taxon>Sordariomycetidae</taxon>
        <taxon>Sordariales</taxon>
        <taxon>Lasiosphaeriaceae</taxon>
        <taxon>Lasiosphaeria</taxon>
    </lineage>
</organism>
<name>A0AAE0JUX8_9PEZI</name>
<evidence type="ECO:0000313" key="2">
    <source>
        <dbReference type="EMBL" id="KAK3361631.1"/>
    </source>
</evidence>
<feature type="transmembrane region" description="Helical" evidence="1">
    <location>
        <begin position="38"/>
        <end position="57"/>
    </location>
</feature>
<protein>
    <submittedName>
        <fullName evidence="2">Uncharacterized protein</fullName>
    </submittedName>
</protein>
<reference evidence="2" key="2">
    <citation type="submission" date="2023-06" db="EMBL/GenBank/DDBJ databases">
        <authorList>
            <consortium name="Lawrence Berkeley National Laboratory"/>
            <person name="Haridas S."/>
            <person name="Hensen N."/>
            <person name="Bonometti L."/>
            <person name="Westerberg I."/>
            <person name="Brannstrom I.O."/>
            <person name="Guillou S."/>
            <person name="Cros-Aarteil S."/>
            <person name="Calhoun S."/>
            <person name="Kuo A."/>
            <person name="Mondo S."/>
            <person name="Pangilinan J."/>
            <person name="Riley R."/>
            <person name="Labutti K."/>
            <person name="Andreopoulos B."/>
            <person name="Lipzen A."/>
            <person name="Chen C."/>
            <person name="Yanf M."/>
            <person name="Daum C."/>
            <person name="Ng V."/>
            <person name="Clum A."/>
            <person name="Steindorff A."/>
            <person name="Ohm R."/>
            <person name="Martin F."/>
            <person name="Silar P."/>
            <person name="Natvig D."/>
            <person name="Lalanne C."/>
            <person name="Gautier V."/>
            <person name="Ament-Velasquez S.L."/>
            <person name="Kruys A."/>
            <person name="Hutchinson M.I."/>
            <person name="Powell A.J."/>
            <person name="Barry K."/>
            <person name="Miller A.N."/>
            <person name="Grigoriev I.V."/>
            <person name="Debuchy R."/>
            <person name="Gladieux P."/>
            <person name="Thoren M.H."/>
            <person name="Johannesson H."/>
        </authorList>
    </citation>
    <scope>NUCLEOTIDE SEQUENCE</scope>
    <source>
        <strain evidence="2">CBS 958.72</strain>
    </source>
</reference>
<feature type="transmembrane region" description="Helical" evidence="1">
    <location>
        <begin position="69"/>
        <end position="91"/>
    </location>
</feature>
<dbReference type="EMBL" id="JAULSN010000011">
    <property type="protein sequence ID" value="KAK3361631.1"/>
    <property type="molecule type" value="Genomic_DNA"/>
</dbReference>
<feature type="transmembrane region" description="Helical" evidence="1">
    <location>
        <begin position="12"/>
        <end position="32"/>
    </location>
</feature>
<evidence type="ECO:0000256" key="1">
    <source>
        <dbReference type="SAM" id="Phobius"/>
    </source>
</evidence>
<dbReference type="AlphaFoldDB" id="A0AAE0JUX8"/>
<feature type="transmembrane region" description="Helical" evidence="1">
    <location>
        <begin position="152"/>
        <end position="169"/>
    </location>
</feature>
<evidence type="ECO:0000313" key="3">
    <source>
        <dbReference type="Proteomes" id="UP001287356"/>
    </source>
</evidence>
<accession>A0AAE0JUX8</accession>
<feature type="transmembrane region" description="Helical" evidence="1">
    <location>
        <begin position="111"/>
        <end position="131"/>
    </location>
</feature>
<proteinExistence type="predicted"/>
<keyword evidence="1" id="KW-0472">Membrane</keyword>